<dbReference type="OrthoDB" id="1957002at2"/>
<sequence length="141" mass="16212">MKNLKDKIMEFLRNEKVKKFGKRVFNKKTVITALILLIIVAAVKISFLLMFEINGVVKNIDGKNITVANLISTKTVDVGNYPIEAKQIKIGDKIEITKNLSGDILNIRDRNSDQMNREDGSRDNRKEKDNKNEKNNHREKN</sequence>
<keyword evidence="2" id="KW-0812">Transmembrane</keyword>
<accession>M1MW05</accession>
<protein>
    <submittedName>
        <fullName evidence="3">Uncharacterized protein</fullName>
    </submittedName>
</protein>
<dbReference type="KEGG" id="csr:Cspa_c19170"/>
<gene>
    <name evidence="3" type="ORF">Cspa_c19170</name>
</gene>
<evidence type="ECO:0000313" key="3">
    <source>
        <dbReference type="EMBL" id="AGF55687.1"/>
    </source>
</evidence>
<evidence type="ECO:0000313" key="4">
    <source>
        <dbReference type="Proteomes" id="UP000011728"/>
    </source>
</evidence>
<dbReference type="HOGENOM" id="CLU_1861676_0_0_9"/>
<feature type="region of interest" description="Disordered" evidence="1">
    <location>
        <begin position="107"/>
        <end position="141"/>
    </location>
</feature>
<name>M1MW05_9CLOT</name>
<organism evidence="3 4">
    <name type="scientific">Clostridium saccharoperbutylacetonicum N1-4(HMT)</name>
    <dbReference type="NCBI Taxonomy" id="931276"/>
    <lineage>
        <taxon>Bacteria</taxon>
        <taxon>Bacillati</taxon>
        <taxon>Bacillota</taxon>
        <taxon>Clostridia</taxon>
        <taxon>Eubacteriales</taxon>
        <taxon>Clostridiaceae</taxon>
        <taxon>Clostridium</taxon>
    </lineage>
</organism>
<evidence type="ECO:0000256" key="2">
    <source>
        <dbReference type="SAM" id="Phobius"/>
    </source>
</evidence>
<dbReference type="eggNOG" id="ENOG50327WP">
    <property type="taxonomic scope" value="Bacteria"/>
</dbReference>
<feature type="transmembrane region" description="Helical" evidence="2">
    <location>
        <begin position="29"/>
        <end position="51"/>
    </location>
</feature>
<reference evidence="3 4" key="1">
    <citation type="submission" date="2013-02" db="EMBL/GenBank/DDBJ databases">
        <title>Genome sequence of Clostridium saccharoperbutylacetonicum N1-4(HMT).</title>
        <authorList>
            <person name="Poehlein A."/>
            <person name="Daniel R."/>
        </authorList>
    </citation>
    <scope>NUCLEOTIDE SEQUENCE [LARGE SCALE GENOMIC DNA]</scope>
    <source>
        <strain evidence="4">N1-4(HMT)</strain>
    </source>
</reference>
<keyword evidence="4" id="KW-1185">Reference proteome</keyword>
<keyword evidence="2" id="KW-0472">Membrane</keyword>
<dbReference type="PATRIC" id="fig|931276.5.peg.1906"/>
<dbReference type="RefSeq" id="WP_015392008.1">
    <property type="nucleotide sequence ID" value="NC_020291.1"/>
</dbReference>
<dbReference type="EMBL" id="CP004121">
    <property type="protein sequence ID" value="AGF55687.1"/>
    <property type="molecule type" value="Genomic_DNA"/>
</dbReference>
<dbReference type="Proteomes" id="UP000011728">
    <property type="component" value="Chromosome"/>
</dbReference>
<proteinExistence type="predicted"/>
<dbReference type="AlphaFoldDB" id="M1MW05"/>
<keyword evidence="2" id="KW-1133">Transmembrane helix</keyword>
<evidence type="ECO:0000256" key="1">
    <source>
        <dbReference type="SAM" id="MobiDB-lite"/>
    </source>
</evidence>